<dbReference type="RefSeq" id="XP_044553415.1">
    <property type="nucleotide sequence ID" value="XM_044689919.1"/>
</dbReference>
<proteinExistence type="predicted"/>
<keyword evidence="2" id="KW-1133">Transmembrane helix</keyword>
<evidence type="ECO:0000256" key="2">
    <source>
        <dbReference type="SAM" id="Phobius"/>
    </source>
</evidence>
<dbReference type="PANTHER" id="PTHR24044">
    <property type="entry name" value="NOTCH LIGAND FAMILY MEMBER"/>
    <property type="match status" value="1"/>
</dbReference>
<dbReference type="SUPFAM" id="SSF63829">
    <property type="entry name" value="Calcium-dependent phosphotriesterase"/>
    <property type="match status" value="1"/>
</dbReference>
<keyword evidence="5" id="KW-1185">Reference proteome</keyword>
<reference evidence="4 5" key="1">
    <citation type="journal article" date="2018" name="BMC Genomics">
        <title>The genome of Naegleria lovaniensis, the basis for a comparative approach to unravel pathogenicity factors of the human pathogenic amoeba N. fowleri.</title>
        <authorList>
            <person name="Liechti N."/>
            <person name="Schurch N."/>
            <person name="Bruggmann R."/>
            <person name="Wittwer M."/>
        </authorList>
    </citation>
    <scope>NUCLEOTIDE SEQUENCE [LARGE SCALE GENOMIC DNA]</scope>
    <source>
        <strain evidence="4 5">ATCC 30569</strain>
    </source>
</reference>
<dbReference type="PANTHER" id="PTHR24044:SF420">
    <property type="entry name" value="DELTA AND NOTCH-LIKE EPIDERMAL GROWTH FACTOR-RELATED RECEPTOR ISOFORM X1"/>
    <property type="match status" value="1"/>
</dbReference>
<feature type="transmembrane region" description="Helical" evidence="2">
    <location>
        <begin position="21"/>
        <end position="41"/>
    </location>
</feature>
<dbReference type="GO" id="GO:0005112">
    <property type="term" value="F:Notch binding"/>
    <property type="evidence" value="ECO:0007669"/>
    <property type="project" value="TreeGrafter"/>
</dbReference>
<protein>
    <recommendedName>
        <fullName evidence="3">EGF-like domain-containing protein</fullName>
    </recommendedName>
</protein>
<dbReference type="EMBL" id="PYSW02000007">
    <property type="protein sequence ID" value="KAG2389423.1"/>
    <property type="molecule type" value="Genomic_DNA"/>
</dbReference>
<feature type="domain" description="EGF-like" evidence="3">
    <location>
        <begin position="542"/>
        <end position="553"/>
    </location>
</feature>
<keyword evidence="2" id="KW-0812">Transmembrane</keyword>
<dbReference type="AlphaFoldDB" id="A0AA88KPG3"/>
<feature type="transmembrane region" description="Helical" evidence="2">
    <location>
        <begin position="603"/>
        <end position="629"/>
    </location>
</feature>
<dbReference type="InterPro" id="IPR000742">
    <property type="entry name" value="EGF"/>
</dbReference>
<dbReference type="PROSITE" id="PS00022">
    <property type="entry name" value="EGF_1"/>
    <property type="match status" value="2"/>
</dbReference>
<accession>A0AA88KPG3</accession>
<comment type="caution">
    <text evidence="4">The sequence shown here is derived from an EMBL/GenBank/DDBJ whole genome shotgun (WGS) entry which is preliminary data.</text>
</comment>
<evidence type="ECO:0000259" key="3">
    <source>
        <dbReference type="PROSITE" id="PS00022"/>
    </source>
</evidence>
<dbReference type="Gene3D" id="2.10.25.10">
    <property type="entry name" value="Laminin"/>
    <property type="match status" value="1"/>
</dbReference>
<feature type="compositionally biased region" description="Polar residues" evidence="1">
    <location>
        <begin position="663"/>
        <end position="678"/>
    </location>
</feature>
<dbReference type="GeneID" id="68106436"/>
<feature type="region of interest" description="Disordered" evidence="1">
    <location>
        <begin position="660"/>
        <end position="691"/>
    </location>
</feature>
<gene>
    <name evidence="4" type="ORF">C9374_013983</name>
</gene>
<evidence type="ECO:0000313" key="4">
    <source>
        <dbReference type="EMBL" id="KAG2389423.1"/>
    </source>
</evidence>
<dbReference type="InterPro" id="IPR050906">
    <property type="entry name" value="Notch_signaling"/>
</dbReference>
<evidence type="ECO:0000256" key="1">
    <source>
        <dbReference type="SAM" id="MobiDB-lite"/>
    </source>
</evidence>
<evidence type="ECO:0000313" key="5">
    <source>
        <dbReference type="Proteomes" id="UP000816034"/>
    </source>
</evidence>
<sequence length="691" mass="76851">MLRVNYVALASSKTCSDRGSLIVSSCLLLLLVVFTTFTYGLTPVSNDLFYSIKTEETSGFSVEWNENTLGKNDFEPNIVVNGKLFFSAHQTINQASMGIGKKQILSLDVDGRIQVYESPVTELEDIEMMYSNGNTLYFSAKENTLFKVDITGKTTEQLSYGVLSYSKQQVGQSHVNFIKSKQFLIINTVDSATTPTTDQAIEMVYFPITVKNGGDALSPTSQPQNDLMVIAVHNITNATFSRLSFEASNTISLQTHSELLSPEKNMPFSWTSCVLFHYNNQVIAYNRDQLQYKVVINDIPSIDFHSFQNEVYIVGSHGGKLYIIRNDGTANSVVTQVTDFFPIENGFYAVDAESDVFKVELIGNNVKQTKVELTSNCANVKILTVNNENLILKCKHAMTKLNHVIRIFKDEEHSLVKDDDTSDKGGWTFFMIPLSKANIEFTLLATANTVNPKMIKFSLKPPMMCHGKNYTDPTVCNGRGKCVGENTCSCFGNSAGSACESCKSDYEGPDCQYYIIRKCFGIPFNDSTVCSGRGECVSANTCQCRHEYSGYNCRFTTCFGVSSNLTTGVCSGHGYCSDYNVCECDVAFTGPMCEISEKPQAKLYPIMITFGALSLVTVILLLTMVFCFLGKHRKEYLATYGKRTVVSTEDDDNLFLDEVEDNPTAQEKSNKKSSQNEYSLSLSDEELEVYN</sequence>
<keyword evidence="2" id="KW-0472">Membrane</keyword>
<name>A0AA88KPG3_NAELO</name>
<organism evidence="4 5">
    <name type="scientific">Naegleria lovaniensis</name>
    <name type="common">Amoeba</name>
    <dbReference type="NCBI Taxonomy" id="51637"/>
    <lineage>
        <taxon>Eukaryota</taxon>
        <taxon>Discoba</taxon>
        <taxon>Heterolobosea</taxon>
        <taxon>Tetramitia</taxon>
        <taxon>Eutetramitia</taxon>
        <taxon>Vahlkampfiidae</taxon>
        <taxon>Naegleria</taxon>
    </lineage>
</organism>
<feature type="domain" description="EGF-like" evidence="3">
    <location>
        <begin position="582"/>
        <end position="593"/>
    </location>
</feature>
<dbReference type="Proteomes" id="UP000816034">
    <property type="component" value="Unassembled WGS sequence"/>
</dbReference>